<protein>
    <submittedName>
        <fullName evidence="1">DUF4303 domain-containing protein</fullName>
    </submittedName>
</protein>
<evidence type="ECO:0000313" key="2">
    <source>
        <dbReference type="Proteomes" id="UP000323930"/>
    </source>
</evidence>
<dbReference type="RefSeq" id="WP_148540121.1">
    <property type="nucleotide sequence ID" value="NZ_VSDQ01000241.1"/>
</dbReference>
<dbReference type="EMBL" id="VSDQ01000241">
    <property type="protein sequence ID" value="TYA89254.1"/>
    <property type="molecule type" value="Genomic_DNA"/>
</dbReference>
<proteinExistence type="predicted"/>
<keyword evidence="2" id="KW-1185">Reference proteome</keyword>
<name>A0A5D0IZZ3_9FLAO</name>
<comment type="caution">
    <text evidence="1">The sequence shown here is derived from an EMBL/GenBank/DDBJ whole genome shotgun (WGS) entry which is preliminary data.</text>
</comment>
<evidence type="ECO:0000313" key="1">
    <source>
        <dbReference type="EMBL" id="TYA89254.1"/>
    </source>
</evidence>
<gene>
    <name evidence="1" type="ORF">FUA24_03735</name>
</gene>
<dbReference type="InterPro" id="IPR025409">
    <property type="entry name" value="DUF4303"/>
</dbReference>
<sequence>MIKVDFKTDLKEVLRKSYQEIKDKNSIYQFGVKTDGDISTLLVGYNTMEHYEKVSKSTLEEYGILYSECRWNMDEWLTDELGSLDKQLLDGINNYINSEPFESMDKDQKLDLIVESLIEIRKEGLFNQSNKKPILFIDRTDSIIDKRMVERIKLLIDDEEIFNKFYEEGVD</sequence>
<dbReference type="Proteomes" id="UP000323930">
    <property type="component" value="Unassembled WGS sequence"/>
</dbReference>
<organism evidence="1 2">
    <name type="scientific">Seonamhaeicola marinus</name>
    <dbReference type="NCBI Taxonomy" id="1912246"/>
    <lineage>
        <taxon>Bacteria</taxon>
        <taxon>Pseudomonadati</taxon>
        <taxon>Bacteroidota</taxon>
        <taxon>Flavobacteriia</taxon>
        <taxon>Flavobacteriales</taxon>
        <taxon>Flavobacteriaceae</taxon>
    </lineage>
</organism>
<dbReference type="AlphaFoldDB" id="A0A5D0IZZ3"/>
<dbReference type="Pfam" id="PF14136">
    <property type="entry name" value="DUF4303"/>
    <property type="match status" value="1"/>
</dbReference>
<accession>A0A5D0IZZ3</accession>
<reference evidence="1 2" key="1">
    <citation type="submission" date="2019-08" db="EMBL/GenBank/DDBJ databases">
        <title>Seonamhaeicola sediminis sp. nov., isolated from marine sediment.</title>
        <authorList>
            <person name="Cao W.R."/>
        </authorList>
    </citation>
    <scope>NUCLEOTIDE SEQUENCE [LARGE SCALE GENOMIC DNA]</scope>
    <source>
        <strain evidence="1 2">B011</strain>
    </source>
</reference>